<evidence type="ECO:0000256" key="6">
    <source>
        <dbReference type="ARBA" id="ARBA00022801"/>
    </source>
</evidence>
<dbReference type="InterPro" id="IPR000477">
    <property type="entry name" value="RT_dom"/>
</dbReference>
<keyword evidence="6" id="KW-0378">Hydrolase</keyword>
<evidence type="ECO:0000256" key="2">
    <source>
        <dbReference type="ARBA" id="ARBA00022679"/>
    </source>
</evidence>
<keyword evidence="5" id="KW-0255">Endonuclease</keyword>
<feature type="domain" description="Reverse transcriptase" evidence="8">
    <location>
        <begin position="1"/>
        <end position="112"/>
    </location>
</feature>
<keyword evidence="10" id="KW-1185">Reference proteome</keyword>
<keyword evidence="4" id="KW-0540">Nuclease</keyword>
<dbReference type="FunFam" id="3.10.10.10:FF:000007">
    <property type="entry name" value="Retrovirus-related Pol polyprotein from transposon 17.6-like Protein"/>
    <property type="match status" value="1"/>
</dbReference>
<dbReference type="CDD" id="cd01647">
    <property type="entry name" value="RT_LTR"/>
    <property type="match status" value="1"/>
</dbReference>
<gene>
    <name evidence="9" type="ORF">KK1_017266</name>
</gene>
<dbReference type="GO" id="GO:0003964">
    <property type="term" value="F:RNA-directed DNA polymerase activity"/>
    <property type="evidence" value="ECO:0007669"/>
    <property type="project" value="UniProtKB-KW"/>
</dbReference>
<evidence type="ECO:0000256" key="5">
    <source>
        <dbReference type="ARBA" id="ARBA00022759"/>
    </source>
</evidence>
<evidence type="ECO:0000256" key="1">
    <source>
        <dbReference type="ARBA" id="ARBA00022670"/>
    </source>
</evidence>
<dbReference type="Gramene" id="C.cajan_16771.t">
    <property type="protein sequence ID" value="C.cajan_16771.t.cds1"/>
    <property type="gene ID" value="C.cajan_16771"/>
</dbReference>
<dbReference type="PANTHER" id="PTHR33064:SF37">
    <property type="entry name" value="RIBONUCLEASE H"/>
    <property type="match status" value="1"/>
</dbReference>
<dbReference type="SUPFAM" id="SSF56672">
    <property type="entry name" value="DNA/RNA polymerases"/>
    <property type="match status" value="1"/>
</dbReference>
<evidence type="ECO:0000256" key="4">
    <source>
        <dbReference type="ARBA" id="ARBA00022722"/>
    </source>
</evidence>
<organism evidence="9 10">
    <name type="scientific">Cajanus cajan</name>
    <name type="common">Pigeon pea</name>
    <name type="synonym">Cajanus indicus</name>
    <dbReference type="NCBI Taxonomy" id="3821"/>
    <lineage>
        <taxon>Eukaryota</taxon>
        <taxon>Viridiplantae</taxon>
        <taxon>Streptophyta</taxon>
        <taxon>Embryophyta</taxon>
        <taxon>Tracheophyta</taxon>
        <taxon>Spermatophyta</taxon>
        <taxon>Magnoliopsida</taxon>
        <taxon>eudicotyledons</taxon>
        <taxon>Gunneridae</taxon>
        <taxon>Pentapetalae</taxon>
        <taxon>rosids</taxon>
        <taxon>fabids</taxon>
        <taxon>Fabales</taxon>
        <taxon>Fabaceae</taxon>
        <taxon>Papilionoideae</taxon>
        <taxon>50 kb inversion clade</taxon>
        <taxon>NPAAA clade</taxon>
        <taxon>indigoferoid/millettioid clade</taxon>
        <taxon>Phaseoleae</taxon>
        <taxon>Cajanus</taxon>
    </lineage>
</organism>
<dbReference type="EMBL" id="CM003610">
    <property type="protein sequence ID" value="KYP62718.1"/>
    <property type="molecule type" value="Genomic_DNA"/>
</dbReference>
<keyword evidence="3" id="KW-0548">Nucleotidyltransferase</keyword>
<dbReference type="InterPro" id="IPR051320">
    <property type="entry name" value="Viral_Replic_Matur_Polypro"/>
</dbReference>
<dbReference type="InterPro" id="IPR043502">
    <property type="entry name" value="DNA/RNA_pol_sf"/>
</dbReference>
<reference evidence="9 10" key="1">
    <citation type="journal article" date="2012" name="Nat. Biotechnol.">
        <title>Draft genome sequence of pigeonpea (Cajanus cajan), an orphan legume crop of resource-poor farmers.</title>
        <authorList>
            <person name="Varshney R.K."/>
            <person name="Chen W."/>
            <person name="Li Y."/>
            <person name="Bharti A.K."/>
            <person name="Saxena R.K."/>
            <person name="Schlueter J.A."/>
            <person name="Donoghue M.T."/>
            <person name="Azam S."/>
            <person name="Fan G."/>
            <person name="Whaley A.M."/>
            <person name="Farmer A.D."/>
            <person name="Sheridan J."/>
            <person name="Iwata A."/>
            <person name="Tuteja R."/>
            <person name="Penmetsa R.V."/>
            <person name="Wu W."/>
            <person name="Upadhyaya H.D."/>
            <person name="Yang S.P."/>
            <person name="Shah T."/>
            <person name="Saxena K.B."/>
            <person name="Michael T."/>
            <person name="McCombie W.R."/>
            <person name="Yang B."/>
            <person name="Zhang G."/>
            <person name="Yang H."/>
            <person name="Wang J."/>
            <person name="Spillane C."/>
            <person name="Cook D.R."/>
            <person name="May G.D."/>
            <person name="Xu X."/>
            <person name="Jackson S.A."/>
        </authorList>
    </citation>
    <scope>NUCLEOTIDE SEQUENCE [LARGE SCALE GENOMIC DNA]</scope>
    <source>
        <strain evidence="10">cv. Asha</strain>
    </source>
</reference>
<keyword evidence="2" id="KW-0808">Transferase</keyword>
<proteinExistence type="predicted"/>
<dbReference type="InterPro" id="IPR043128">
    <property type="entry name" value="Rev_trsase/Diguanyl_cyclase"/>
</dbReference>
<dbReference type="AlphaFoldDB" id="A0A151T6M8"/>
<dbReference type="GO" id="GO:0004519">
    <property type="term" value="F:endonuclease activity"/>
    <property type="evidence" value="ECO:0007669"/>
    <property type="project" value="UniProtKB-KW"/>
</dbReference>
<dbReference type="GO" id="GO:0008233">
    <property type="term" value="F:peptidase activity"/>
    <property type="evidence" value="ECO:0007669"/>
    <property type="project" value="UniProtKB-KW"/>
</dbReference>
<dbReference type="Proteomes" id="UP000075243">
    <property type="component" value="Chromosome 8"/>
</dbReference>
<dbReference type="PANTHER" id="PTHR33064">
    <property type="entry name" value="POL PROTEIN"/>
    <property type="match status" value="1"/>
</dbReference>
<dbReference type="GO" id="GO:0006508">
    <property type="term" value="P:proteolysis"/>
    <property type="evidence" value="ECO:0007669"/>
    <property type="project" value="UniProtKB-KW"/>
</dbReference>
<sequence length="115" mass="13679">MKSEYWQIQIQEKERYKTAFTVPFGQYEWNVMPFGLKNAPSEFQKIMNDIFNPYTSFAIVYIDDVLIFSQSIDQHFKHVNIFVRTIRQNGLAVSNSKISLFQTKIRFLRIIICSK</sequence>
<evidence type="ECO:0000313" key="10">
    <source>
        <dbReference type="Proteomes" id="UP000075243"/>
    </source>
</evidence>
<dbReference type="Gene3D" id="3.10.10.10">
    <property type="entry name" value="HIV Type 1 Reverse Transcriptase, subunit A, domain 1"/>
    <property type="match status" value="1"/>
</dbReference>
<dbReference type="FunFam" id="3.30.70.270:FF:000003">
    <property type="entry name" value="Transposon Ty3-G Gag-Pol polyprotein"/>
    <property type="match status" value="1"/>
</dbReference>
<keyword evidence="1" id="KW-0645">Protease</keyword>
<accession>A0A151T6M8</accession>
<evidence type="ECO:0000259" key="8">
    <source>
        <dbReference type="PROSITE" id="PS50878"/>
    </source>
</evidence>
<dbReference type="PROSITE" id="PS50878">
    <property type="entry name" value="RT_POL"/>
    <property type="match status" value="1"/>
</dbReference>
<dbReference type="Pfam" id="PF00078">
    <property type="entry name" value="RVT_1"/>
    <property type="match status" value="1"/>
</dbReference>
<name>A0A151T6M8_CAJCA</name>
<evidence type="ECO:0000313" key="9">
    <source>
        <dbReference type="EMBL" id="KYP62718.1"/>
    </source>
</evidence>
<evidence type="ECO:0000256" key="7">
    <source>
        <dbReference type="ARBA" id="ARBA00022918"/>
    </source>
</evidence>
<keyword evidence="7" id="KW-0695">RNA-directed DNA polymerase</keyword>
<protein>
    <submittedName>
        <fullName evidence="9">Polyprotein</fullName>
    </submittedName>
</protein>
<dbReference type="Gene3D" id="3.30.70.270">
    <property type="match status" value="1"/>
</dbReference>
<evidence type="ECO:0000256" key="3">
    <source>
        <dbReference type="ARBA" id="ARBA00022695"/>
    </source>
</evidence>